<dbReference type="CDD" id="cd18808">
    <property type="entry name" value="SF1_C_Upf1"/>
    <property type="match status" value="1"/>
</dbReference>
<dbReference type="PANTHER" id="PTHR43788">
    <property type="entry name" value="DNA2/NAM7 HELICASE FAMILY MEMBER"/>
    <property type="match status" value="1"/>
</dbReference>
<dbReference type="EMBL" id="PGVG01000046">
    <property type="protein sequence ID" value="PJG50925.1"/>
    <property type="molecule type" value="Genomic_DNA"/>
</dbReference>
<dbReference type="InterPro" id="IPR019993">
    <property type="entry name" value="RecB_nuclease_TM0106_put"/>
</dbReference>
<dbReference type="Pfam" id="PF13604">
    <property type="entry name" value="AAA_30"/>
    <property type="match status" value="1"/>
</dbReference>
<dbReference type="NCBIfam" id="TIGR03491">
    <property type="entry name" value="TM0106 family RecB-like putative nuclease"/>
    <property type="match status" value="1"/>
</dbReference>
<dbReference type="Pfam" id="PF13087">
    <property type="entry name" value="AAA_12"/>
    <property type="match status" value="1"/>
</dbReference>
<sequence length="1132" mass="124144">MQKSGEAIVFSASDLVGHLNCRYLTHLDLKVAQGELAKPKLRDDPTLDALVQRGKAHEQGFVDYLAKEGGTVTVIAGVGVDDVSVDQTRQAMVRGDAVIVQAALRNGHWSGRADVLRRVEAPSGLGAWSYEVTDTKLARETKGNTVLQLSLYSDLLAITQHKVPEAAHVVTPGTEYLPEAYRVADFAAFYRRIKQSLETFAASPPHDGLYPDPIEHCEVCRWRGPCASKRRADDHLSLVAGIAKTQIDELVRRGTGTMAALATLPIPLQWRPDRGTSSSYEKVREQARLQVEGRSAGEVLYEPLPLVPEFGLFRLPEPSAGDIFFDFEGDPFVDGGGLEFLFGYLYANDDGTDAYVGDWVTTRQHERAAFERFIDFVTERLTKHPGLHIYHFAPYEPAALKRLMGRYATREDEVDNLLRAGVFVDLYAIVRQSIRASVESYSIKKLEPLYRFDRVVPLIDVGGAMARVQASLELVDVDAIDDGDQAAIVGYNRDDCASTRALRDWLEGVRSGLIAQGKTIDRPQPKPAEIGQDLSDWKRRVAGLVARLTGDVPDDVAERSPEQQARWLLAHLIDFFGRENKAVWWEYFRLSDLSVEDLLYERAGLAGLTFLSHVGGTAKAPIHRYSFAVQETDVRADDDLRSVGGDKLGSVVAISDDARTIDIKKRQDTASIHPEAVFAHKFIDNQVLAESMFRIGEYVADHGMIGEGAYRAARDLLLKVAPRLSGQVFEQAGEPPLTTAIRAALTLDQSVLPVQGPPGAGKTHAGAHMICALTHDQRTVGVTANSHKVIRHLLDKSLEAAAEQGLPIQCIQKVKDEPTSLPGLRQTTKNPDFIDGLGNGCQVGGATSWFWARPDAAGSVDVLFVDEAAQMSLASVLAVSQAAESIVLLGDPRQLEQPIQGSHPDGVATSALDHVLGEHATIGAGHGLFLGETWRLHPDICAFTSELFYEGRLRSRAGLEQQEIRSSSRVNGAGLRNLAVQHVGNQNSCPEEADEIKTLVDEILAGNTSWVDGSGKEATIRLEDILIIAPYNAQVFELQERLPGARIGTVDKFQGQEAPIVIYSMTTSSHADAPRGMEFLYSANRLNVATSRAKCICILVACPRLFEVECRTPRQMQLANAFCRYLELARPL</sequence>
<name>A0A2M8QZC5_9BRAD</name>
<dbReference type="OrthoDB" id="9757917at2"/>
<keyword evidence="1" id="KW-0547">Nucleotide-binding</keyword>
<dbReference type="InterPro" id="IPR027417">
    <property type="entry name" value="P-loop_NTPase"/>
</dbReference>
<proteinExistence type="predicted"/>
<dbReference type="Proteomes" id="UP000231194">
    <property type="component" value="Unassembled WGS sequence"/>
</dbReference>
<dbReference type="GO" id="GO:0043139">
    <property type="term" value="F:5'-3' DNA helicase activity"/>
    <property type="evidence" value="ECO:0007669"/>
    <property type="project" value="TreeGrafter"/>
</dbReference>
<keyword evidence="8" id="KW-1185">Reference proteome</keyword>
<evidence type="ECO:0000259" key="5">
    <source>
        <dbReference type="Pfam" id="PF13087"/>
    </source>
</evidence>
<evidence type="ECO:0000256" key="1">
    <source>
        <dbReference type="ARBA" id="ARBA00022741"/>
    </source>
</evidence>
<gene>
    <name evidence="7" type="ORF">CVM73_33675</name>
</gene>
<evidence type="ECO:0000313" key="7">
    <source>
        <dbReference type="EMBL" id="PJG50925.1"/>
    </source>
</evidence>
<dbReference type="GO" id="GO:0005524">
    <property type="term" value="F:ATP binding"/>
    <property type="evidence" value="ECO:0007669"/>
    <property type="project" value="UniProtKB-KW"/>
</dbReference>
<feature type="domain" description="YprB ribonuclease H-like" evidence="6">
    <location>
        <begin position="323"/>
        <end position="506"/>
    </location>
</feature>
<protein>
    <submittedName>
        <fullName evidence="7">Nuclease</fullName>
    </submittedName>
</protein>
<dbReference type="SUPFAM" id="SSF52540">
    <property type="entry name" value="P-loop containing nucleoside triphosphate hydrolases"/>
    <property type="match status" value="1"/>
</dbReference>
<dbReference type="RefSeq" id="WP_100236051.1">
    <property type="nucleotide sequence ID" value="NZ_PGVG01000046.1"/>
</dbReference>
<keyword evidence="3" id="KW-0347">Helicase</keyword>
<dbReference type="Gene3D" id="3.40.50.300">
    <property type="entry name" value="P-loop containing nucleotide triphosphate hydrolases"/>
    <property type="match status" value="2"/>
</dbReference>
<dbReference type="InterPro" id="IPR050534">
    <property type="entry name" value="Coronavir_polyprotein_1ab"/>
</dbReference>
<evidence type="ECO:0000256" key="3">
    <source>
        <dbReference type="ARBA" id="ARBA00022806"/>
    </source>
</evidence>
<dbReference type="AlphaFoldDB" id="A0A2M8QZC5"/>
<dbReference type="CDD" id="cd17934">
    <property type="entry name" value="DEXXQc_Upf1-like"/>
    <property type="match status" value="1"/>
</dbReference>
<dbReference type="PANTHER" id="PTHR43788:SF8">
    <property type="entry name" value="DNA-BINDING PROTEIN SMUBP-2"/>
    <property type="match status" value="1"/>
</dbReference>
<reference evidence="7 8" key="1">
    <citation type="submission" date="2017-11" db="EMBL/GenBank/DDBJ databases">
        <title>Bradyrhizobium forestalis sp. nov., an efficient nitrogen-fixing bacterium isolated from nodules of forest legume species in the Amazon.</title>
        <authorList>
            <person name="Costa E.M."/>
            <person name="Guimaraes A."/>
            <person name="Carvalho T.S."/>
            <person name="Rodrigues T.L."/>
            <person name="Ribeiro P.R.A."/>
            <person name="Lebbe L."/>
            <person name="Willems A."/>
            <person name="Moreira F.M.S."/>
        </authorList>
    </citation>
    <scope>NUCLEOTIDE SEQUENCE [LARGE SCALE GENOMIC DNA]</scope>
    <source>
        <strain evidence="7 8">INPA54B</strain>
    </source>
</reference>
<dbReference type="InterPro" id="IPR038720">
    <property type="entry name" value="YprB_RNase_H-like_dom"/>
</dbReference>
<dbReference type="InterPro" id="IPR041679">
    <property type="entry name" value="DNA2/NAM7-like_C"/>
</dbReference>
<feature type="domain" description="DNA2/NAM7 helicase-like C-terminal" evidence="5">
    <location>
        <begin position="927"/>
        <end position="1101"/>
    </location>
</feature>
<evidence type="ECO:0000256" key="4">
    <source>
        <dbReference type="ARBA" id="ARBA00022840"/>
    </source>
</evidence>
<evidence type="ECO:0000256" key="2">
    <source>
        <dbReference type="ARBA" id="ARBA00022801"/>
    </source>
</evidence>
<dbReference type="GO" id="GO:0016787">
    <property type="term" value="F:hydrolase activity"/>
    <property type="evidence" value="ECO:0007669"/>
    <property type="project" value="UniProtKB-KW"/>
</dbReference>
<evidence type="ECO:0000259" key="6">
    <source>
        <dbReference type="Pfam" id="PF13482"/>
    </source>
</evidence>
<dbReference type="Pfam" id="PF13482">
    <property type="entry name" value="RNase_H_2"/>
    <property type="match status" value="1"/>
</dbReference>
<comment type="caution">
    <text evidence="7">The sequence shown here is derived from an EMBL/GenBank/DDBJ whole genome shotgun (WGS) entry which is preliminary data.</text>
</comment>
<evidence type="ECO:0000313" key="8">
    <source>
        <dbReference type="Proteomes" id="UP000231194"/>
    </source>
</evidence>
<dbReference type="InterPro" id="IPR047187">
    <property type="entry name" value="SF1_C_Upf1"/>
</dbReference>
<keyword evidence="2" id="KW-0378">Hydrolase</keyword>
<organism evidence="7 8">
    <name type="scientific">Bradyrhizobium forestalis</name>
    <dbReference type="NCBI Taxonomy" id="1419263"/>
    <lineage>
        <taxon>Bacteria</taxon>
        <taxon>Pseudomonadati</taxon>
        <taxon>Pseudomonadota</taxon>
        <taxon>Alphaproteobacteria</taxon>
        <taxon>Hyphomicrobiales</taxon>
        <taxon>Nitrobacteraceae</taxon>
        <taxon>Bradyrhizobium</taxon>
    </lineage>
</organism>
<accession>A0A2M8QZC5</accession>
<keyword evidence="4" id="KW-0067">ATP-binding</keyword>